<name>A0A1S8N2L2_CLOSA</name>
<evidence type="ECO:0000313" key="1">
    <source>
        <dbReference type="EMBL" id="OOM10622.1"/>
    </source>
</evidence>
<dbReference type="Proteomes" id="UP000191154">
    <property type="component" value="Unassembled WGS sequence"/>
</dbReference>
<comment type="caution">
    <text evidence="1">The sequence shown here is derived from an EMBL/GenBank/DDBJ whole genome shotgun (WGS) entry which is preliminary data.</text>
</comment>
<dbReference type="AlphaFoldDB" id="A0A1S8N2L2"/>
<dbReference type="EMBL" id="LZYZ01000006">
    <property type="protein sequence ID" value="OOM10622.1"/>
    <property type="molecule type" value="Genomic_DNA"/>
</dbReference>
<evidence type="ECO:0000313" key="2">
    <source>
        <dbReference type="Proteomes" id="UP000191154"/>
    </source>
</evidence>
<reference evidence="1 2" key="1">
    <citation type="submission" date="2016-05" db="EMBL/GenBank/DDBJ databases">
        <title>Microbial solvent formation.</title>
        <authorList>
            <person name="Poehlein A."/>
            <person name="Montoya Solano J.D."/>
            <person name="Flitsch S."/>
            <person name="Krabben P."/>
            <person name="Duerre P."/>
            <person name="Daniel R."/>
        </authorList>
    </citation>
    <scope>NUCLEOTIDE SEQUENCE [LARGE SCALE GENOMIC DNA]</scope>
    <source>
        <strain evidence="1 2">L1-8</strain>
    </source>
</reference>
<proteinExistence type="predicted"/>
<gene>
    <name evidence="1" type="ORF">CLOSAC_32430</name>
</gene>
<accession>A0A1S8N2L2</accession>
<organism evidence="1 2">
    <name type="scientific">Clostridium saccharobutylicum</name>
    <dbReference type="NCBI Taxonomy" id="169679"/>
    <lineage>
        <taxon>Bacteria</taxon>
        <taxon>Bacillati</taxon>
        <taxon>Bacillota</taxon>
        <taxon>Clostridia</taxon>
        <taxon>Eubacteriales</taxon>
        <taxon>Clostridiaceae</taxon>
        <taxon>Clostridium</taxon>
    </lineage>
</organism>
<dbReference type="STRING" id="169679.CSACC_23730"/>
<protein>
    <submittedName>
        <fullName evidence="1">Uncharacterized protein</fullName>
    </submittedName>
</protein>
<sequence length="342" mass="39406">MGLHMKRSFIISKNTKLNLGSKGVGIDFGEMGLEYALSSIKMKNDNNFNKKKLNKFNTISNEQETGELNKELNVDTYNKLLKLIVTVHKRGQEIIEWQKINSTEPPYDFSNVGPNEQNAIKKYEEFKETFLERIIKSLGKKKRIHLFNMIQEAKKIDKEIYSQWENLNMLSKKVIEGDIDAYFQVIDEMNSFNELLSYGSEFEVGTNDGSAIEVEFRVKSSNVIPISGPYKNGKPCGERMSKRKYYDLVQDYACSGAIRISRDIMALIPVEKVIVHAVDTIKDDETNENYDITILSVVFDKETFETLKFDTIDPSLSLRNFLCNMKQQKTTGLEPVSRIIYY</sequence>